<dbReference type="Proteomes" id="UP000036681">
    <property type="component" value="Unplaced"/>
</dbReference>
<dbReference type="WBParaSite" id="ALUE_0000224101-mRNA-1">
    <property type="protein sequence ID" value="ALUE_0000224101-mRNA-1"/>
    <property type="gene ID" value="ALUE_0000224101"/>
</dbReference>
<protein>
    <submittedName>
        <fullName evidence="4">Laminin EGF-like domain-containing protein</fullName>
    </submittedName>
</protein>
<name>A0A0M3HL46_ASCLU</name>
<evidence type="ECO:0000313" key="4">
    <source>
        <dbReference type="WBParaSite" id="ALUE_0000224101-mRNA-1"/>
    </source>
</evidence>
<dbReference type="PANTHER" id="PTHR24043:SF8">
    <property type="entry name" value="EGF-LIKE DOMAIN-CONTAINING PROTEIN"/>
    <property type="match status" value="1"/>
</dbReference>
<evidence type="ECO:0000259" key="2">
    <source>
        <dbReference type="Pfam" id="PF00053"/>
    </source>
</evidence>
<dbReference type="AlphaFoldDB" id="A0A0M3HL46"/>
<dbReference type="GO" id="GO:0005044">
    <property type="term" value="F:scavenger receptor activity"/>
    <property type="evidence" value="ECO:0007669"/>
    <property type="project" value="InterPro"/>
</dbReference>
<dbReference type="InterPro" id="IPR042635">
    <property type="entry name" value="MEGF10/SREC1/2-like"/>
</dbReference>
<dbReference type="PANTHER" id="PTHR24043">
    <property type="entry name" value="SCAVENGER RECEPTOR CLASS F"/>
    <property type="match status" value="1"/>
</dbReference>
<evidence type="ECO:0000256" key="1">
    <source>
        <dbReference type="ARBA" id="ARBA00022536"/>
    </source>
</evidence>
<accession>A0A0M3HL46</accession>
<dbReference type="InterPro" id="IPR002049">
    <property type="entry name" value="LE_dom"/>
</dbReference>
<reference evidence="4" key="1">
    <citation type="submission" date="2017-02" db="UniProtKB">
        <authorList>
            <consortium name="WormBaseParasite"/>
        </authorList>
    </citation>
    <scope>IDENTIFICATION</scope>
</reference>
<feature type="domain" description="Laminin EGF-like" evidence="2">
    <location>
        <begin position="39"/>
        <end position="80"/>
    </location>
</feature>
<keyword evidence="1" id="KW-0245">EGF-like domain</keyword>
<dbReference type="Gene3D" id="2.170.300.10">
    <property type="entry name" value="Tie2 ligand-binding domain superfamily"/>
    <property type="match status" value="1"/>
</dbReference>
<sequence length="105" mass="11261">MQKFVCHKLSSKHSLSLLFNQIAALIFALEYFLGEFSLSLEKCHPTIGACSCRAGFTGASCDSICPLSYYGENCAKKCDCALGTGSQCDPVNGTCFCAPGYRGPR</sequence>
<dbReference type="PRINTS" id="PR00011">
    <property type="entry name" value="EGFLAMININ"/>
</dbReference>
<evidence type="ECO:0000313" key="3">
    <source>
        <dbReference type="Proteomes" id="UP000036681"/>
    </source>
</evidence>
<organism evidence="3 4">
    <name type="scientific">Ascaris lumbricoides</name>
    <name type="common">Giant roundworm</name>
    <dbReference type="NCBI Taxonomy" id="6252"/>
    <lineage>
        <taxon>Eukaryota</taxon>
        <taxon>Metazoa</taxon>
        <taxon>Ecdysozoa</taxon>
        <taxon>Nematoda</taxon>
        <taxon>Chromadorea</taxon>
        <taxon>Rhabditida</taxon>
        <taxon>Spirurina</taxon>
        <taxon>Ascaridomorpha</taxon>
        <taxon>Ascaridoidea</taxon>
        <taxon>Ascarididae</taxon>
        <taxon>Ascaris</taxon>
    </lineage>
</organism>
<dbReference type="Pfam" id="PF00053">
    <property type="entry name" value="EGF_laminin"/>
    <property type="match status" value="1"/>
</dbReference>
<proteinExistence type="predicted"/>
<keyword evidence="3" id="KW-1185">Reference proteome</keyword>